<comment type="caution">
    <text evidence="2">The sequence shown here is derived from an EMBL/GenBank/DDBJ whole genome shotgun (WGS) entry which is preliminary data.</text>
</comment>
<dbReference type="Proteomes" id="UP001281410">
    <property type="component" value="Unassembled WGS sequence"/>
</dbReference>
<dbReference type="PANTHER" id="PTHR47074">
    <property type="entry name" value="BNAC02G40300D PROTEIN"/>
    <property type="match status" value="1"/>
</dbReference>
<dbReference type="InterPro" id="IPR002156">
    <property type="entry name" value="RNaseH_domain"/>
</dbReference>
<dbReference type="AlphaFoldDB" id="A0AAE0AB85"/>
<protein>
    <recommendedName>
        <fullName evidence="1">RNase H type-1 domain-containing protein</fullName>
    </recommendedName>
</protein>
<sequence length="265" mass="29602">MANLRKRGMSVVGKCPMCNKEDETTLHALWECHKWKYARLEWLPRLFCVISWRIWFLRNSYVHNDSKISCFDVIWWSRNFVAECQSLVSVKEPNLMVANGIAACWRPPMVGSYKINCSAVTKVGNRRVGIGILIRNDSGLVMTSCSQVIEASFDGQVAGIMAVYRGILFNKDCRLEPCVMESDKVGAVGLILKTNPLDSKCGAILVEIANMMALCNGMTITAIPNLANRVAQGLATQALNITRDGFWMEDLPSCIRCLLEVDMPT</sequence>
<dbReference type="EMBL" id="JANJYJ010000005">
    <property type="protein sequence ID" value="KAK3210746.1"/>
    <property type="molecule type" value="Genomic_DNA"/>
</dbReference>
<evidence type="ECO:0000313" key="2">
    <source>
        <dbReference type="EMBL" id="KAK3210746.1"/>
    </source>
</evidence>
<reference evidence="2" key="1">
    <citation type="journal article" date="2023" name="Plant J.">
        <title>Genome sequences and population genomics provide insights into the demographic history, inbreeding, and mutation load of two 'living fossil' tree species of Dipteronia.</title>
        <authorList>
            <person name="Feng Y."/>
            <person name="Comes H.P."/>
            <person name="Chen J."/>
            <person name="Zhu S."/>
            <person name="Lu R."/>
            <person name="Zhang X."/>
            <person name="Li P."/>
            <person name="Qiu J."/>
            <person name="Olsen K.M."/>
            <person name="Qiu Y."/>
        </authorList>
    </citation>
    <scope>NUCLEOTIDE SEQUENCE</scope>
    <source>
        <strain evidence="2">NBL</strain>
    </source>
</reference>
<dbReference type="Pfam" id="PF13456">
    <property type="entry name" value="RVT_3"/>
    <property type="match status" value="1"/>
</dbReference>
<evidence type="ECO:0000259" key="1">
    <source>
        <dbReference type="Pfam" id="PF13456"/>
    </source>
</evidence>
<accession>A0AAE0AB85</accession>
<dbReference type="GO" id="GO:0003676">
    <property type="term" value="F:nucleic acid binding"/>
    <property type="evidence" value="ECO:0007669"/>
    <property type="project" value="InterPro"/>
</dbReference>
<gene>
    <name evidence="2" type="ORF">Dsin_015452</name>
</gene>
<dbReference type="GO" id="GO:0004523">
    <property type="term" value="F:RNA-DNA hybrid ribonuclease activity"/>
    <property type="evidence" value="ECO:0007669"/>
    <property type="project" value="InterPro"/>
</dbReference>
<dbReference type="CDD" id="cd06222">
    <property type="entry name" value="RNase_H_like"/>
    <property type="match status" value="1"/>
</dbReference>
<dbReference type="InterPro" id="IPR044730">
    <property type="entry name" value="RNase_H-like_dom_plant"/>
</dbReference>
<feature type="domain" description="RNase H type-1" evidence="1">
    <location>
        <begin position="116"/>
        <end position="238"/>
    </location>
</feature>
<name>A0AAE0AB85_9ROSI</name>
<evidence type="ECO:0000313" key="3">
    <source>
        <dbReference type="Proteomes" id="UP001281410"/>
    </source>
</evidence>
<dbReference type="InterPro" id="IPR052929">
    <property type="entry name" value="RNase_H-like_EbsB-rel"/>
</dbReference>
<proteinExistence type="predicted"/>
<dbReference type="PANTHER" id="PTHR47074:SF11">
    <property type="entry name" value="REVERSE TRANSCRIPTASE-LIKE PROTEIN"/>
    <property type="match status" value="1"/>
</dbReference>
<keyword evidence="3" id="KW-1185">Reference proteome</keyword>
<organism evidence="2 3">
    <name type="scientific">Dipteronia sinensis</name>
    <dbReference type="NCBI Taxonomy" id="43782"/>
    <lineage>
        <taxon>Eukaryota</taxon>
        <taxon>Viridiplantae</taxon>
        <taxon>Streptophyta</taxon>
        <taxon>Embryophyta</taxon>
        <taxon>Tracheophyta</taxon>
        <taxon>Spermatophyta</taxon>
        <taxon>Magnoliopsida</taxon>
        <taxon>eudicotyledons</taxon>
        <taxon>Gunneridae</taxon>
        <taxon>Pentapetalae</taxon>
        <taxon>rosids</taxon>
        <taxon>malvids</taxon>
        <taxon>Sapindales</taxon>
        <taxon>Sapindaceae</taxon>
        <taxon>Hippocastanoideae</taxon>
        <taxon>Acereae</taxon>
        <taxon>Dipteronia</taxon>
    </lineage>
</organism>